<dbReference type="AlphaFoldDB" id="A0A1S2Y358"/>
<evidence type="ECO:0000256" key="2">
    <source>
        <dbReference type="ARBA" id="ARBA00023015"/>
    </source>
</evidence>
<keyword evidence="4" id="KW-0804">Transcription</keyword>
<keyword evidence="5" id="KW-0539">Nucleus</keyword>
<gene>
    <name evidence="8" type="primary">LOC101497859</name>
</gene>
<feature type="chain" id="PRO_5018548558" evidence="6">
    <location>
        <begin position="22"/>
        <end position="224"/>
    </location>
</feature>
<keyword evidence="2" id="KW-0805">Transcription regulation</keyword>
<comment type="subcellular location">
    <subcellularLocation>
        <location evidence="1">Nucleus</location>
    </subcellularLocation>
</comment>
<organism evidence="7 8">
    <name type="scientific">Cicer arietinum</name>
    <name type="common">Chickpea</name>
    <name type="synonym">Garbanzo</name>
    <dbReference type="NCBI Taxonomy" id="3827"/>
    <lineage>
        <taxon>Eukaryota</taxon>
        <taxon>Viridiplantae</taxon>
        <taxon>Streptophyta</taxon>
        <taxon>Embryophyta</taxon>
        <taxon>Tracheophyta</taxon>
        <taxon>Spermatophyta</taxon>
        <taxon>Magnoliopsida</taxon>
        <taxon>eudicotyledons</taxon>
        <taxon>Gunneridae</taxon>
        <taxon>Pentapetalae</taxon>
        <taxon>rosids</taxon>
        <taxon>fabids</taxon>
        <taxon>Fabales</taxon>
        <taxon>Fabaceae</taxon>
        <taxon>Papilionoideae</taxon>
        <taxon>50 kb inversion clade</taxon>
        <taxon>NPAAA clade</taxon>
        <taxon>Hologalegina</taxon>
        <taxon>IRL clade</taxon>
        <taxon>Cicereae</taxon>
        <taxon>Cicer</taxon>
    </lineage>
</organism>
<accession>A0A1S2Y358</accession>
<sequence>METYIKVIIVSLIIIVTSLQSEVKYSSDDMSSGNVCVCSSQSSFCSSNVCLHLSLHCCCPFPCSTETKPTKKRKRVHQETLHVSRKNKTWGYSTDLMLYDDPWKIKKVLEQSDVGPLSRLMLNSDLVKHFVLPVLCADLENTDDVVWKVENTKGVPVKIWDLDTKSFHFLNFHRYNNSTKSYIFNGSWIPEFVSRRHLHKGDEIGLHWDPYRQCFDFSVLRAAN</sequence>
<evidence type="ECO:0000256" key="3">
    <source>
        <dbReference type="ARBA" id="ARBA00023125"/>
    </source>
</evidence>
<reference evidence="8" key="2">
    <citation type="submission" date="2025-08" db="UniProtKB">
        <authorList>
            <consortium name="RefSeq"/>
        </authorList>
    </citation>
    <scope>IDENTIFICATION</scope>
    <source>
        <tissue evidence="8">Etiolated seedlings</tissue>
    </source>
</reference>
<protein>
    <submittedName>
        <fullName evidence="8">B3 domain-containing protein At1g10455-like</fullName>
    </submittedName>
</protein>
<proteinExistence type="predicted"/>
<keyword evidence="3" id="KW-0238">DNA-binding</keyword>
<reference evidence="7" key="1">
    <citation type="journal article" date="2013" name="Nat. Biotechnol.">
        <title>Draft genome sequence of chickpea (Cicer arietinum) provides a resource for trait improvement.</title>
        <authorList>
            <person name="Varshney R.K."/>
            <person name="Song C."/>
            <person name="Saxena R.K."/>
            <person name="Azam S."/>
            <person name="Yu S."/>
            <person name="Sharpe A.G."/>
            <person name="Cannon S."/>
            <person name="Baek J."/>
            <person name="Rosen B.D."/>
            <person name="Tar'an B."/>
            <person name="Millan T."/>
            <person name="Zhang X."/>
            <person name="Ramsay L.D."/>
            <person name="Iwata A."/>
            <person name="Wang Y."/>
            <person name="Nelson W."/>
            <person name="Farmer A.D."/>
            <person name="Gaur P.M."/>
            <person name="Soderlund C."/>
            <person name="Penmetsa R.V."/>
            <person name="Xu C."/>
            <person name="Bharti A.K."/>
            <person name="He W."/>
            <person name="Winter P."/>
            <person name="Zhao S."/>
            <person name="Hane J.K."/>
            <person name="Carrasquilla-Garcia N."/>
            <person name="Condie J.A."/>
            <person name="Upadhyaya H.D."/>
            <person name="Luo M.C."/>
            <person name="Thudi M."/>
            <person name="Gowda C.L."/>
            <person name="Singh N.P."/>
            <person name="Lichtenzveig J."/>
            <person name="Gali K.K."/>
            <person name="Rubio J."/>
            <person name="Nadarajan N."/>
            <person name="Dolezel J."/>
            <person name="Bansal K.C."/>
            <person name="Xu X."/>
            <person name="Edwards D."/>
            <person name="Zhang G."/>
            <person name="Kahl G."/>
            <person name="Gil J."/>
            <person name="Singh K.B."/>
            <person name="Datta S.K."/>
            <person name="Jackson S.A."/>
            <person name="Wang J."/>
            <person name="Cook D.R."/>
        </authorList>
    </citation>
    <scope>NUCLEOTIDE SEQUENCE [LARGE SCALE GENOMIC DNA]</scope>
    <source>
        <strain evidence="7">cv. CDC Frontier</strain>
    </source>
</reference>
<dbReference type="KEGG" id="cam:101497859"/>
<dbReference type="PANTHER" id="PTHR34269:SF11">
    <property type="entry name" value="B3 DOMAIN PROTEIN"/>
    <property type="match status" value="1"/>
</dbReference>
<dbReference type="SUPFAM" id="SSF101936">
    <property type="entry name" value="DNA-binding pseudobarrel domain"/>
    <property type="match status" value="1"/>
</dbReference>
<dbReference type="GO" id="GO:0003677">
    <property type="term" value="F:DNA binding"/>
    <property type="evidence" value="ECO:0007669"/>
    <property type="project" value="UniProtKB-KW"/>
</dbReference>
<keyword evidence="7" id="KW-1185">Reference proteome</keyword>
<dbReference type="RefSeq" id="XP_004497776.2">
    <property type="nucleotide sequence ID" value="XM_004497719.2"/>
</dbReference>
<evidence type="ECO:0000256" key="1">
    <source>
        <dbReference type="ARBA" id="ARBA00004123"/>
    </source>
</evidence>
<dbReference type="Gene3D" id="2.40.330.10">
    <property type="entry name" value="DNA-binding pseudobarrel domain"/>
    <property type="match status" value="1"/>
</dbReference>
<evidence type="ECO:0000256" key="5">
    <source>
        <dbReference type="ARBA" id="ARBA00023242"/>
    </source>
</evidence>
<evidence type="ECO:0000313" key="8">
    <source>
        <dbReference type="RefSeq" id="XP_004497776.2"/>
    </source>
</evidence>
<evidence type="ECO:0000256" key="6">
    <source>
        <dbReference type="SAM" id="SignalP"/>
    </source>
</evidence>
<dbReference type="PANTHER" id="PTHR34269">
    <property type="entry name" value="TRANSCRIPTION FACTOR B3-DOMAIN FAMILY-RELATED"/>
    <property type="match status" value="1"/>
</dbReference>
<dbReference type="InterPro" id="IPR003340">
    <property type="entry name" value="B3_DNA-bd"/>
</dbReference>
<dbReference type="InterPro" id="IPR015300">
    <property type="entry name" value="DNA-bd_pseudobarrel_sf"/>
</dbReference>
<dbReference type="OrthoDB" id="1408268at2759"/>
<keyword evidence="6" id="KW-0732">Signal</keyword>
<dbReference type="GO" id="GO:0005634">
    <property type="term" value="C:nucleus"/>
    <property type="evidence" value="ECO:0007669"/>
    <property type="project" value="UniProtKB-SubCell"/>
</dbReference>
<dbReference type="CDD" id="cd10017">
    <property type="entry name" value="B3_DNA"/>
    <property type="match status" value="1"/>
</dbReference>
<dbReference type="Proteomes" id="UP000087171">
    <property type="component" value="Chromosome Ca4"/>
</dbReference>
<dbReference type="InterPro" id="IPR051442">
    <property type="entry name" value="B3_domain"/>
</dbReference>
<evidence type="ECO:0000256" key="4">
    <source>
        <dbReference type="ARBA" id="ARBA00023163"/>
    </source>
</evidence>
<feature type="signal peptide" evidence="6">
    <location>
        <begin position="1"/>
        <end position="21"/>
    </location>
</feature>
<evidence type="ECO:0000313" key="7">
    <source>
        <dbReference type="Proteomes" id="UP000087171"/>
    </source>
</evidence>
<name>A0A1S2Y358_CICAR</name>